<accession>A0A934QKX5</accession>
<name>A0A934QKX5_9PROT</name>
<dbReference type="PROSITE" id="PS50292">
    <property type="entry name" value="PEROXIDASE_3"/>
    <property type="match status" value="1"/>
</dbReference>
<comment type="caution">
    <text evidence="4">The sequence shown here is derived from an EMBL/GenBank/DDBJ whole genome shotgun (WGS) entry which is preliminary data.</text>
</comment>
<dbReference type="PANTHER" id="PTHR11475">
    <property type="entry name" value="OXIDASE/PEROXIDASE"/>
    <property type="match status" value="1"/>
</dbReference>
<keyword evidence="2" id="KW-0964">Secreted</keyword>
<protein>
    <recommendedName>
        <fullName evidence="6">Animal haem peroxidase</fullName>
    </recommendedName>
</protein>
<dbReference type="GO" id="GO:0006979">
    <property type="term" value="P:response to oxidative stress"/>
    <property type="evidence" value="ECO:0007669"/>
    <property type="project" value="InterPro"/>
</dbReference>
<organism evidence="4 5">
    <name type="scientific">Rhodovibrio salinarum</name>
    <dbReference type="NCBI Taxonomy" id="1087"/>
    <lineage>
        <taxon>Bacteria</taxon>
        <taxon>Pseudomonadati</taxon>
        <taxon>Pseudomonadota</taxon>
        <taxon>Alphaproteobacteria</taxon>
        <taxon>Rhodospirillales</taxon>
        <taxon>Rhodovibrionaceae</taxon>
        <taxon>Rhodovibrio</taxon>
    </lineage>
</organism>
<dbReference type="PRINTS" id="PR00457">
    <property type="entry name" value="ANPEROXIDASE"/>
</dbReference>
<dbReference type="InterPro" id="IPR037120">
    <property type="entry name" value="Haem_peroxidase_sf_animal"/>
</dbReference>
<evidence type="ECO:0008006" key="6">
    <source>
        <dbReference type="Google" id="ProtNLM"/>
    </source>
</evidence>
<keyword evidence="3" id="KW-0325">Glycoprotein</keyword>
<dbReference type="InterPro" id="IPR019791">
    <property type="entry name" value="Haem_peroxidase_animal"/>
</dbReference>
<dbReference type="GO" id="GO:0020037">
    <property type="term" value="F:heme binding"/>
    <property type="evidence" value="ECO:0007669"/>
    <property type="project" value="InterPro"/>
</dbReference>
<evidence type="ECO:0000313" key="4">
    <source>
        <dbReference type="EMBL" id="MBK1698842.1"/>
    </source>
</evidence>
<sequence>MFKSMSHGMTESFDAEIQFRTPFGYMFEYMARDDSRLLPYSGQGEETVRRLQYLGDQMGDPGEQGTPRPEFDSDIPAVMTYFGQFIDHDLTANTDREGTLINMIESNKGLLPLPMEAVIGDEPQLVNGRRPQFDLDSVYGDGPPLIPGVQTTASELYDQHLKLRLQHEHSYIDLRRQGRDARIADARNDENIIVSQLHAMMLLFHNKVVEGLKANNADRDPAFAYARARQIVRWCYQYIVINEYLPAVCDEAIVEDVVRNGPRFFGPGLNALPLYMPIEFSVAGFRFAHSMIRPFYRLNGRHELKISDLLGPARKRQKGKFDPLEPAGNDYRLKPDFVIEWSNFVPDLYGRHQSARKIDPRLARGLFDLESALGSDRKGANLSHLARSNLLRGYHLRVPTGQAVAEALGIQPLSAKELTATDQKIAEALTDGGFLDRTPLWYYVLQEAAIQKDGNSLGAVGSRLVAEVIAGLIKGDPNSYLHARDHRAATLGGIEVWTPRRDKRRIATLADLIEFAGGPT</sequence>
<evidence type="ECO:0000256" key="3">
    <source>
        <dbReference type="ARBA" id="ARBA00023180"/>
    </source>
</evidence>
<dbReference type="Proteomes" id="UP000778970">
    <property type="component" value="Unassembled WGS sequence"/>
</dbReference>
<dbReference type="InterPro" id="IPR010255">
    <property type="entry name" value="Haem_peroxidase_sf"/>
</dbReference>
<evidence type="ECO:0000256" key="1">
    <source>
        <dbReference type="ARBA" id="ARBA00004613"/>
    </source>
</evidence>
<gene>
    <name evidence="4" type="ORF">CKO21_16475</name>
</gene>
<dbReference type="PANTHER" id="PTHR11475:SF4">
    <property type="entry name" value="CHORION PEROXIDASE"/>
    <property type="match status" value="1"/>
</dbReference>
<keyword evidence="5" id="KW-1185">Reference proteome</keyword>
<dbReference type="EMBL" id="NRRE01000030">
    <property type="protein sequence ID" value="MBK1698842.1"/>
    <property type="molecule type" value="Genomic_DNA"/>
</dbReference>
<dbReference type="GO" id="GO:0004601">
    <property type="term" value="F:peroxidase activity"/>
    <property type="evidence" value="ECO:0007669"/>
    <property type="project" value="InterPro"/>
</dbReference>
<dbReference type="SUPFAM" id="SSF48113">
    <property type="entry name" value="Heme-dependent peroxidases"/>
    <property type="match status" value="1"/>
</dbReference>
<dbReference type="AlphaFoldDB" id="A0A934QKX5"/>
<reference evidence="4" key="1">
    <citation type="submission" date="2017-08" db="EMBL/GenBank/DDBJ databases">
        <authorList>
            <person name="Imhoff J.F."/>
            <person name="Rahn T."/>
            <person name="Kuenzel S."/>
            <person name="Neulinger S.C."/>
        </authorList>
    </citation>
    <scope>NUCLEOTIDE SEQUENCE</scope>
    <source>
        <strain evidence="4">DSM 9154</strain>
    </source>
</reference>
<reference evidence="4" key="2">
    <citation type="journal article" date="2020" name="Microorganisms">
        <title>Osmotic Adaptation and Compatible Solute Biosynthesis of Phototrophic Bacteria as Revealed from Genome Analyses.</title>
        <authorList>
            <person name="Imhoff J.F."/>
            <person name="Rahn T."/>
            <person name="Kunzel S."/>
            <person name="Keller A."/>
            <person name="Neulinger S.C."/>
        </authorList>
    </citation>
    <scope>NUCLEOTIDE SEQUENCE</scope>
    <source>
        <strain evidence="4">DSM 9154</strain>
    </source>
</reference>
<dbReference type="GO" id="GO:0005576">
    <property type="term" value="C:extracellular region"/>
    <property type="evidence" value="ECO:0007669"/>
    <property type="project" value="UniProtKB-SubCell"/>
</dbReference>
<comment type="subcellular location">
    <subcellularLocation>
        <location evidence="1">Secreted</location>
    </subcellularLocation>
</comment>
<dbReference type="Pfam" id="PF03098">
    <property type="entry name" value="An_peroxidase"/>
    <property type="match status" value="1"/>
</dbReference>
<dbReference type="Gene3D" id="1.10.640.10">
    <property type="entry name" value="Haem peroxidase domain superfamily, animal type"/>
    <property type="match status" value="1"/>
</dbReference>
<proteinExistence type="predicted"/>
<dbReference type="CDD" id="cd09819">
    <property type="entry name" value="An_peroxidase_bacterial_1"/>
    <property type="match status" value="1"/>
</dbReference>
<evidence type="ECO:0000313" key="5">
    <source>
        <dbReference type="Proteomes" id="UP000778970"/>
    </source>
</evidence>
<evidence type="ECO:0000256" key="2">
    <source>
        <dbReference type="ARBA" id="ARBA00022525"/>
    </source>
</evidence>